<evidence type="ECO:0000256" key="5">
    <source>
        <dbReference type="ARBA" id="ARBA00022737"/>
    </source>
</evidence>
<evidence type="ECO:0000256" key="6">
    <source>
        <dbReference type="ARBA" id="ARBA00022989"/>
    </source>
</evidence>
<dbReference type="Pfam" id="PF03471">
    <property type="entry name" value="CorC_HlyC"/>
    <property type="match status" value="1"/>
</dbReference>
<dbReference type="GO" id="GO:0005886">
    <property type="term" value="C:plasma membrane"/>
    <property type="evidence" value="ECO:0007669"/>
    <property type="project" value="UniProtKB-SubCell"/>
</dbReference>
<dbReference type="SMART" id="SM01091">
    <property type="entry name" value="CorC_HlyC"/>
    <property type="match status" value="1"/>
</dbReference>
<evidence type="ECO:0000256" key="4">
    <source>
        <dbReference type="ARBA" id="ARBA00022692"/>
    </source>
</evidence>
<name>A0A809R7C0_9BACT</name>
<dbReference type="PROSITE" id="PS51846">
    <property type="entry name" value="CNNM"/>
    <property type="match status" value="1"/>
</dbReference>
<dbReference type="EMBL" id="AP021858">
    <property type="protein sequence ID" value="BBO23430.1"/>
    <property type="molecule type" value="Genomic_DNA"/>
</dbReference>
<dbReference type="InterPro" id="IPR005170">
    <property type="entry name" value="Transptr-assoc_dom"/>
</dbReference>
<feature type="transmembrane region" description="Helical" evidence="11">
    <location>
        <begin position="59"/>
        <end position="80"/>
    </location>
</feature>
<dbReference type="InterPro" id="IPR016169">
    <property type="entry name" value="FAD-bd_PCMH_sub2"/>
</dbReference>
<dbReference type="FunFam" id="3.10.580.10:FF:000002">
    <property type="entry name" value="Magnesium/cobalt efflux protein CorC"/>
    <property type="match status" value="1"/>
</dbReference>
<dbReference type="Pfam" id="PF01595">
    <property type="entry name" value="CNNM"/>
    <property type="match status" value="1"/>
</dbReference>
<dbReference type="InterPro" id="IPR000644">
    <property type="entry name" value="CBS_dom"/>
</dbReference>
<feature type="domain" description="CNNM transmembrane" evidence="13">
    <location>
        <begin position="56"/>
        <end position="259"/>
    </location>
</feature>
<sequence length="496" mass="54199">MKDKPPERAPRKPRGNRGLEQWIGTVLAVALIAAAFAGLRPPGALEASVFTLDPVGATTVTLLMAGVLVLVLLNGVFVAAETAIELLRPRLFKHLKDEHPKRYERLTALADHSAQSVAACSLASQTAQLAIVLFLLLLAPNLLDVLSARFGVPTTYAGVILAVLLLMVPVGLVLIVFGVLVPRSYATLHPHTVASGLYPVVRITSIVFALPAGAIMGLASLLTARFGGRASFANLNMAEEEILTLVESAEESGEIEQEERELIRSVFSFTDTVAREIMTPRVDLDAMPISTEPDELIKVIQETGHSRIPLYDKTDDQILGIIHAKDLFLAMFSNKAPNLRNLMRPAIFVPENKNLYELLAELRQSRSQMAIVQDEFGGTAGIVTIEDIVEELVGDIVDEYDVEEPEIIEVEGTWVIDGRTHIDDVNDALRSELQSDEFDTIGGYLFGLFGRQPKDGDFIEVEGLKLLVLETDGRRIQKVQIERVSEPAEANADSAR</sequence>
<dbReference type="Gene3D" id="3.10.580.10">
    <property type="entry name" value="CBS-domain"/>
    <property type="match status" value="1"/>
</dbReference>
<dbReference type="Gene3D" id="3.30.465.10">
    <property type="match status" value="1"/>
</dbReference>
<keyword evidence="8 10" id="KW-0472">Membrane</keyword>
<dbReference type="PANTHER" id="PTHR22777">
    <property type="entry name" value="HEMOLYSIN-RELATED"/>
    <property type="match status" value="1"/>
</dbReference>
<comment type="similarity">
    <text evidence="2">Belongs to the UPF0053 family.</text>
</comment>
<keyword evidence="4 10" id="KW-0812">Transmembrane</keyword>
<dbReference type="SUPFAM" id="SSF54631">
    <property type="entry name" value="CBS-domain pair"/>
    <property type="match status" value="1"/>
</dbReference>
<evidence type="ECO:0000313" key="14">
    <source>
        <dbReference type="EMBL" id="BBO23430.1"/>
    </source>
</evidence>
<dbReference type="Pfam" id="PF00571">
    <property type="entry name" value="CBS"/>
    <property type="match status" value="2"/>
</dbReference>
<evidence type="ECO:0000256" key="2">
    <source>
        <dbReference type="ARBA" id="ARBA00006337"/>
    </source>
</evidence>
<organism evidence="14 15">
    <name type="scientific">Candidatus Nitrosymbiomonas proteolyticus</name>
    <dbReference type="NCBI Taxonomy" id="2608984"/>
    <lineage>
        <taxon>Bacteria</taxon>
        <taxon>Bacillati</taxon>
        <taxon>Armatimonadota</taxon>
        <taxon>Armatimonadota incertae sedis</taxon>
        <taxon>Candidatus Nitrosymbiomonas</taxon>
    </lineage>
</organism>
<reference evidence="14" key="1">
    <citation type="journal article" name="DNA Res.">
        <title>The physiological potential of anammox bacteria as revealed by their core genome structure.</title>
        <authorList>
            <person name="Okubo T."/>
            <person name="Toyoda A."/>
            <person name="Fukuhara K."/>
            <person name="Uchiyama I."/>
            <person name="Harigaya Y."/>
            <person name="Kuroiwa M."/>
            <person name="Suzuki T."/>
            <person name="Murakami Y."/>
            <person name="Suwa Y."/>
            <person name="Takami H."/>
        </authorList>
    </citation>
    <scope>NUCLEOTIDE SEQUENCE</scope>
    <source>
        <strain evidence="14">317325-2</strain>
    </source>
</reference>
<gene>
    <name evidence="14" type="ORF">NPRO_10250</name>
</gene>
<evidence type="ECO:0000256" key="1">
    <source>
        <dbReference type="ARBA" id="ARBA00004651"/>
    </source>
</evidence>
<dbReference type="InterPro" id="IPR002550">
    <property type="entry name" value="CNNM"/>
</dbReference>
<dbReference type="GO" id="GO:0050660">
    <property type="term" value="F:flavin adenine dinucleotide binding"/>
    <property type="evidence" value="ECO:0007669"/>
    <property type="project" value="InterPro"/>
</dbReference>
<protein>
    <submittedName>
        <fullName evidence="14">Hemolysins containing CBS domain</fullName>
    </submittedName>
</protein>
<evidence type="ECO:0000256" key="7">
    <source>
        <dbReference type="ARBA" id="ARBA00023122"/>
    </source>
</evidence>
<dbReference type="PROSITE" id="PS51371">
    <property type="entry name" value="CBS"/>
    <property type="match status" value="2"/>
</dbReference>
<evidence type="ECO:0000256" key="10">
    <source>
        <dbReference type="PROSITE-ProRule" id="PRU01193"/>
    </source>
</evidence>
<dbReference type="SUPFAM" id="SSF56176">
    <property type="entry name" value="FAD-binding/transporter-associated domain-like"/>
    <property type="match status" value="1"/>
</dbReference>
<evidence type="ECO:0000313" key="15">
    <source>
        <dbReference type="Proteomes" id="UP000662873"/>
    </source>
</evidence>
<feature type="transmembrane region" description="Helical" evidence="11">
    <location>
        <begin position="156"/>
        <end position="180"/>
    </location>
</feature>
<accession>A0A809R7C0</accession>
<proteinExistence type="inferred from homology"/>
<dbReference type="InterPro" id="IPR044751">
    <property type="entry name" value="Ion_transp-like_CBS"/>
</dbReference>
<evidence type="ECO:0000256" key="9">
    <source>
        <dbReference type="PROSITE-ProRule" id="PRU00703"/>
    </source>
</evidence>
<evidence type="ECO:0000256" key="3">
    <source>
        <dbReference type="ARBA" id="ARBA00022475"/>
    </source>
</evidence>
<feature type="domain" description="CBS" evidence="12">
    <location>
        <begin position="278"/>
        <end position="337"/>
    </location>
</feature>
<evidence type="ECO:0000259" key="12">
    <source>
        <dbReference type="PROSITE" id="PS51371"/>
    </source>
</evidence>
<dbReference type="CDD" id="cd04590">
    <property type="entry name" value="CBS_pair_CorC_HlyC_assoc"/>
    <property type="match status" value="1"/>
</dbReference>
<feature type="transmembrane region" description="Helical" evidence="11">
    <location>
        <begin position="200"/>
        <end position="222"/>
    </location>
</feature>
<dbReference type="PANTHER" id="PTHR22777:SF32">
    <property type="entry name" value="UPF0053 INNER MEMBRANE PROTEIN YFJD"/>
    <property type="match status" value="1"/>
</dbReference>
<keyword evidence="5" id="KW-0677">Repeat</keyword>
<evidence type="ECO:0000259" key="13">
    <source>
        <dbReference type="PROSITE" id="PS51846"/>
    </source>
</evidence>
<comment type="subcellular location">
    <subcellularLocation>
        <location evidence="1">Cell membrane</location>
        <topology evidence="1">Multi-pass membrane protein</topology>
    </subcellularLocation>
</comment>
<dbReference type="InterPro" id="IPR046342">
    <property type="entry name" value="CBS_dom_sf"/>
</dbReference>
<keyword evidence="7 9" id="KW-0129">CBS domain</keyword>
<feature type="domain" description="CBS" evidence="12">
    <location>
        <begin position="342"/>
        <end position="399"/>
    </location>
</feature>
<dbReference type="InterPro" id="IPR036318">
    <property type="entry name" value="FAD-bd_PCMH-like_sf"/>
</dbReference>
<feature type="transmembrane region" description="Helical" evidence="11">
    <location>
        <begin position="21"/>
        <end position="39"/>
    </location>
</feature>
<evidence type="ECO:0000256" key="8">
    <source>
        <dbReference type="ARBA" id="ARBA00023136"/>
    </source>
</evidence>
<keyword evidence="6 10" id="KW-1133">Transmembrane helix</keyword>
<dbReference type="KEGG" id="npy:NPRO_10250"/>
<keyword evidence="3" id="KW-1003">Cell membrane</keyword>
<dbReference type="Proteomes" id="UP000662873">
    <property type="component" value="Chromosome"/>
</dbReference>
<evidence type="ECO:0000256" key="11">
    <source>
        <dbReference type="SAM" id="Phobius"/>
    </source>
</evidence>
<dbReference type="AlphaFoldDB" id="A0A809R7C0"/>